<name>A0AAW9QTB9_9CHRO</name>
<dbReference type="EMBL" id="JBAFSM010000016">
    <property type="protein sequence ID" value="MEG3437517.1"/>
    <property type="molecule type" value="Genomic_DNA"/>
</dbReference>
<evidence type="ECO:0000259" key="1">
    <source>
        <dbReference type="Pfam" id="PF21828"/>
    </source>
</evidence>
<protein>
    <recommendedName>
        <fullName evidence="1">DUF6888 domain-containing protein</fullName>
    </recommendedName>
</protein>
<dbReference type="AlphaFoldDB" id="A0AAW9QTB9"/>
<dbReference type="RefSeq" id="WP_332864995.1">
    <property type="nucleotide sequence ID" value="NZ_JBAFSM010000016.1"/>
</dbReference>
<reference evidence="2 3" key="1">
    <citation type="submission" date="2024-01" db="EMBL/GenBank/DDBJ databases">
        <title>Genomic insights into the taxonomy and metabolism of the cyanobacterium Pannus brasiliensis CCIBt3594.</title>
        <authorList>
            <person name="Machado M."/>
            <person name="Botero N.B."/>
            <person name="Andreote A.P.D."/>
            <person name="Feitosa A.M.T."/>
            <person name="Popin R."/>
            <person name="Sivonen K."/>
            <person name="Fiore M.F."/>
        </authorList>
    </citation>
    <scope>NUCLEOTIDE SEQUENCE [LARGE SCALE GENOMIC DNA]</scope>
    <source>
        <strain evidence="2 3">CCIBt3594</strain>
    </source>
</reference>
<dbReference type="InterPro" id="IPR054181">
    <property type="entry name" value="DUF6888"/>
</dbReference>
<proteinExistence type="predicted"/>
<sequence length="67" mass="8027">MSIVEQAFSSVRVCQLLSNLYQPIYLFRYDYTFRTIFILTKNCGEEELQIVILPDGLWRFIDDTMRL</sequence>
<gene>
    <name evidence="2" type="ORF">V0288_10340</name>
</gene>
<keyword evidence="3" id="KW-1185">Reference proteome</keyword>
<dbReference type="Proteomes" id="UP001328733">
    <property type="component" value="Unassembled WGS sequence"/>
</dbReference>
<feature type="domain" description="DUF6888" evidence="1">
    <location>
        <begin position="2"/>
        <end position="59"/>
    </location>
</feature>
<evidence type="ECO:0000313" key="3">
    <source>
        <dbReference type="Proteomes" id="UP001328733"/>
    </source>
</evidence>
<evidence type="ECO:0000313" key="2">
    <source>
        <dbReference type="EMBL" id="MEG3437517.1"/>
    </source>
</evidence>
<comment type="caution">
    <text evidence="2">The sequence shown here is derived from an EMBL/GenBank/DDBJ whole genome shotgun (WGS) entry which is preliminary data.</text>
</comment>
<organism evidence="2 3">
    <name type="scientific">Pannus brasiliensis CCIBt3594</name>
    <dbReference type="NCBI Taxonomy" id="1427578"/>
    <lineage>
        <taxon>Bacteria</taxon>
        <taxon>Bacillati</taxon>
        <taxon>Cyanobacteriota</taxon>
        <taxon>Cyanophyceae</taxon>
        <taxon>Oscillatoriophycideae</taxon>
        <taxon>Chroococcales</taxon>
        <taxon>Microcystaceae</taxon>
        <taxon>Pannus</taxon>
    </lineage>
</organism>
<accession>A0AAW9QTB9</accession>
<dbReference type="Pfam" id="PF21828">
    <property type="entry name" value="DUF6888"/>
    <property type="match status" value="1"/>
</dbReference>